<keyword evidence="2" id="KW-0813">Transport</keyword>
<feature type="transmembrane region" description="Helical" evidence="7">
    <location>
        <begin position="763"/>
        <end position="786"/>
    </location>
</feature>
<dbReference type="Proteomes" id="UP000591131">
    <property type="component" value="Unassembled WGS sequence"/>
</dbReference>
<dbReference type="InterPro" id="IPR020846">
    <property type="entry name" value="MFS_dom"/>
</dbReference>
<organism evidence="9 10">
    <name type="scientific">Perkinsus chesapeaki</name>
    <name type="common">Clam parasite</name>
    <name type="synonym">Perkinsus andrewsi</name>
    <dbReference type="NCBI Taxonomy" id="330153"/>
    <lineage>
        <taxon>Eukaryota</taxon>
        <taxon>Sar</taxon>
        <taxon>Alveolata</taxon>
        <taxon>Perkinsozoa</taxon>
        <taxon>Perkinsea</taxon>
        <taxon>Perkinsida</taxon>
        <taxon>Perkinsidae</taxon>
        <taxon>Perkinsus</taxon>
    </lineage>
</organism>
<feature type="transmembrane region" description="Helical" evidence="7">
    <location>
        <begin position="254"/>
        <end position="271"/>
    </location>
</feature>
<dbReference type="GO" id="GO:0022857">
    <property type="term" value="F:transmembrane transporter activity"/>
    <property type="evidence" value="ECO:0007669"/>
    <property type="project" value="InterPro"/>
</dbReference>
<sequence>MDPSVSDARRSLLSAPSPASAEASVPVHRSLTPAQRAKRRWMLVLCQTAYFVTITLLYQIAPFFPVYAKKELGLTDATIGVVFAFLPCASCIMAPITGYLLQLLGYFAVLVGGGVFVAVGTIGFGFSTALGGFLAFRAIQGVGAACTYPSTSAIMARLFPGDIEKIFAFQELIGNIGFALGPTIGAGLFQLGGFHMSFIVLTALHFGVMILMMATWVPIPPAPRPPQRHDSEGGHASIERKIVGVREVLRMRHILITVICSALISSAFGFMDPVLSEHFLQVLGKVSPATMGLMFAFPTVTMAIATLLIPKTTALLTKHVTLALGLLVMGFAFLTVGPVIKVSSNPWVQQLIALGLAGIASSWGWVPCMPYMIEGIPPEMGHGAIDMISAMFNGGASLGEALGPILGGSLTGVIGFKSACLAYAILFLLYGVIFWIVAPDTSARDRVMPYTDYDANPGISAARISRRYSTVSVASCPVDELERQAPLAARERSGVFVAIGTSGFGFSHTLVGFLTFRAIQGVGAACSYSAISAIMARLFPGDIEKIFAAQEFIANIGFALGPTIGAFLFQWGGFRMPFVAVTVVHLAVTITMMVTWVPLPEEKRRPAVNRSYTNQGKIVGVQEVLRMRHVAMTLLSTALVCTSFSFMDPVLSGHFLDVLGPVSPSVMGLLFAFPTVTMAIVTPFIPQTTALLTKRTTIAFGLLATALFFATLGPIIKVSSNPWVQQLIALGLAGIASSWGWVPCMPYMIDGVPSRMGHGATDMISALFNGGASFGEALGPLIGGILTDYIGFYNASVGFAIVATVYGLLFWICAPDTSPVECLPSSEQDTHSITSRRMPSVAPLTESPRGPAVVHFVRDKTQRAKRRWMLILCQTAYFVTITLLYQMAPFFPVYAKKELGLSHAIIGLVFAGLPLASCIMAPISGYLLQSIGHFAVLSAGGVFVAIGTSGFGFSHTLVGFLTFRAIQGVGAACSYSAISAIMARLFPGDIEKIFAAQELIANVGFALGPTIGACLFQWGGFRIPFLTLTAIHLVVTVTMMVTWVPLPKDKSHASSEQSYRNQKKIVGMREVLRMRHVAMTLLSTALVCASFGFMDPVLSGHFLDVLGPVSPSVMGLLFAFPTVTMAIVTPFIPQTTALLTKRTTIAFGLLAMGLFFATLGPAIKVSSNPWVQQLIALGLAGIASSWGWVPCMPYMIDGVPSRMGHGATDMISALFNGGASFGEALGPLIGGILTDSIGFPSACVGFSIVVTVYGVLFWICAPDTSSVKLLPLCQDEADSITSRRMPSVAPLTESPRGPAVVHFVRDKSSIRAIIVLIKDSNPAGPPRPGGGGALLPPSAPSPGRTSDPALLHPHYNEGPAAASSSSATGAAPSTFVREIYRVQPQDPAKPDMAAIRQVAGVYWGTSLVVDLNGLVPSSFDELLQLLRDLALQARDKRCPIGQLHLTNLALFNSLEPIRTVTTAIRESLGPDEELSLCQQLFLSYQCSPNEGVELESMCLSISVEVILPTGTGLRAVSRLTPEELLDASRIKSEMNTPGPANTTEKNGDASASIAPGKAPSAEVEGGRESWVDAAALVECDNCHKRRFINKATAELVEKFNKFNCSMLENGSCATVDDWPMVIATVSSVADSRQEAEDRAKPVTQKSAKRRRSKSKGETDKEEEPPVETATPAMKRRTSNGGRRQKITIVNATDAVEDTEQVAAKEEELPVIEDATPIVTTNRRAKKSDKSQSRPNRNSVETLRVVAEALARCTDYVCARAQEADTQALFLSLITPIVEHAARILLLAQDPPPETSVGDDVLCIPDSCFEEEVAITDLFELLRKSDISGLRYIKFPPSRCRLTVSFNQDHLESFVDMLAKFRNISHLDFGAIGTAAADSKIHSWRSLSRGFSHTGVTHLGLNQERLTPSMLRTIENGLMKTRARGEAFRIAEGIPHDDLDETAEPYYPEAWIAPSVESPAEVKTTS</sequence>
<reference evidence="9 10" key="1">
    <citation type="submission" date="2020-04" db="EMBL/GenBank/DDBJ databases">
        <title>Perkinsus chesapeaki whole genome sequence.</title>
        <authorList>
            <person name="Bogema D.R."/>
        </authorList>
    </citation>
    <scope>NUCLEOTIDE SEQUENCE [LARGE SCALE GENOMIC DNA]</scope>
    <source>
        <strain evidence="9">ATCC PRA-425</strain>
    </source>
</reference>
<accession>A0A7J6LW48</accession>
<keyword evidence="5 7" id="KW-0472">Membrane</keyword>
<feature type="transmembrane region" description="Helical" evidence="7">
    <location>
        <begin position="792"/>
        <end position="814"/>
    </location>
</feature>
<feature type="transmembrane region" description="Helical" evidence="7">
    <location>
        <begin position="900"/>
        <end position="922"/>
    </location>
</feature>
<feature type="transmembrane region" description="Helical" evidence="7">
    <location>
        <begin position="1114"/>
        <end position="1132"/>
    </location>
</feature>
<feature type="transmembrane region" description="Helical" evidence="7">
    <location>
        <begin position="522"/>
        <end position="540"/>
    </location>
</feature>
<feature type="transmembrane region" description="Helical" evidence="7">
    <location>
        <begin position="552"/>
        <end position="572"/>
    </location>
</feature>
<feature type="transmembrane region" description="Helical" evidence="7">
    <location>
        <begin position="630"/>
        <end position="647"/>
    </location>
</feature>
<feature type="region of interest" description="Disordered" evidence="6">
    <location>
        <begin position="1629"/>
        <end position="1686"/>
    </location>
</feature>
<feature type="compositionally biased region" description="Basic residues" evidence="6">
    <location>
        <begin position="1673"/>
        <end position="1685"/>
    </location>
</feature>
<dbReference type="Pfam" id="PF07690">
    <property type="entry name" value="MFS_1"/>
    <property type="match status" value="3"/>
</dbReference>
<feature type="transmembrane region" description="Helical" evidence="7">
    <location>
        <begin position="138"/>
        <end position="160"/>
    </location>
</feature>
<evidence type="ECO:0000313" key="10">
    <source>
        <dbReference type="Proteomes" id="UP000591131"/>
    </source>
</evidence>
<dbReference type="PROSITE" id="PS50850">
    <property type="entry name" value="MFS"/>
    <property type="match status" value="2"/>
</dbReference>
<evidence type="ECO:0000259" key="8">
    <source>
        <dbReference type="PROSITE" id="PS50850"/>
    </source>
</evidence>
<feature type="transmembrane region" description="Helical" evidence="7">
    <location>
        <begin position="697"/>
        <end position="716"/>
    </location>
</feature>
<feature type="transmembrane region" description="Helical" evidence="7">
    <location>
        <begin position="934"/>
        <end position="953"/>
    </location>
</feature>
<feature type="region of interest" description="Disordered" evidence="6">
    <location>
        <begin position="1716"/>
        <end position="1738"/>
    </location>
</feature>
<evidence type="ECO:0000256" key="2">
    <source>
        <dbReference type="ARBA" id="ARBA00022448"/>
    </source>
</evidence>
<feature type="domain" description="Major facilitator superfamily (MFS) profile" evidence="8">
    <location>
        <begin position="869"/>
        <end position="1265"/>
    </location>
</feature>
<feature type="compositionally biased region" description="Basic and acidic residues" evidence="6">
    <location>
        <begin position="1631"/>
        <end position="1640"/>
    </location>
</feature>
<dbReference type="PANTHER" id="PTHR23506:SF26">
    <property type="entry name" value="MFS-TYPE TRANSPORTER SLC18B1"/>
    <property type="match status" value="1"/>
</dbReference>
<feature type="compositionally biased region" description="Polar residues" evidence="6">
    <location>
        <begin position="1533"/>
        <end position="1544"/>
    </location>
</feature>
<dbReference type="OrthoDB" id="446368at2759"/>
<evidence type="ECO:0000256" key="7">
    <source>
        <dbReference type="SAM" id="Phobius"/>
    </source>
</evidence>
<dbReference type="EMBL" id="JAAPAO010000314">
    <property type="protein sequence ID" value="KAF4663529.1"/>
    <property type="molecule type" value="Genomic_DNA"/>
</dbReference>
<feature type="transmembrane region" description="Helical" evidence="7">
    <location>
        <begin position="722"/>
        <end position="742"/>
    </location>
</feature>
<dbReference type="SUPFAM" id="SSF103473">
    <property type="entry name" value="MFS general substrate transporter"/>
    <property type="match status" value="3"/>
</dbReference>
<dbReference type="InterPro" id="IPR011701">
    <property type="entry name" value="MFS"/>
</dbReference>
<feature type="transmembrane region" description="Helical" evidence="7">
    <location>
        <begin position="198"/>
        <end position="219"/>
    </location>
</feature>
<dbReference type="InterPro" id="IPR050930">
    <property type="entry name" value="MFS_Vesicular_Transporter"/>
</dbReference>
<feature type="transmembrane region" description="Helical" evidence="7">
    <location>
        <begin position="999"/>
        <end position="1019"/>
    </location>
</feature>
<feature type="transmembrane region" description="Helical" evidence="7">
    <location>
        <begin position="291"/>
        <end position="309"/>
    </location>
</feature>
<feature type="transmembrane region" description="Helical" evidence="7">
    <location>
        <begin position="385"/>
        <end position="407"/>
    </location>
</feature>
<evidence type="ECO:0000256" key="6">
    <source>
        <dbReference type="SAM" id="MobiDB-lite"/>
    </source>
</evidence>
<keyword evidence="4 7" id="KW-1133">Transmembrane helix</keyword>
<keyword evidence="3 7" id="KW-0812">Transmembrane</keyword>
<feature type="transmembrane region" description="Helical" evidence="7">
    <location>
        <begin position="667"/>
        <end position="685"/>
    </location>
</feature>
<feature type="transmembrane region" description="Helical" evidence="7">
    <location>
        <begin position="1077"/>
        <end position="1094"/>
    </location>
</feature>
<name>A0A7J6LW48_PERCH</name>
<dbReference type="GO" id="GO:0016020">
    <property type="term" value="C:membrane"/>
    <property type="evidence" value="ECO:0007669"/>
    <property type="project" value="UniProtKB-SubCell"/>
</dbReference>
<dbReference type="PANTHER" id="PTHR23506">
    <property type="entry name" value="GH10249P"/>
    <property type="match status" value="1"/>
</dbReference>
<evidence type="ECO:0000256" key="3">
    <source>
        <dbReference type="ARBA" id="ARBA00022692"/>
    </source>
</evidence>
<keyword evidence="10" id="KW-1185">Reference proteome</keyword>
<evidence type="ECO:0000256" key="4">
    <source>
        <dbReference type="ARBA" id="ARBA00022989"/>
    </source>
</evidence>
<feature type="region of interest" description="Disordered" evidence="6">
    <location>
        <begin position="1528"/>
        <end position="1565"/>
    </location>
</feature>
<comment type="caution">
    <text evidence="9">The sequence shown here is derived from an EMBL/GenBank/DDBJ whole genome shotgun (WGS) entry which is preliminary data.</text>
</comment>
<feature type="transmembrane region" description="Helical" evidence="7">
    <location>
        <begin position="41"/>
        <end position="61"/>
    </location>
</feature>
<proteinExistence type="predicted"/>
<feature type="transmembrane region" description="Helical" evidence="7">
    <location>
        <begin position="413"/>
        <end position="438"/>
    </location>
</feature>
<feature type="transmembrane region" description="Helical" evidence="7">
    <location>
        <begin position="1025"/>
        <end position="1046"/>
    </location>
</feature>
<feature type="transmembrane region" description="Helical" evidence="7">
    <location>
        <begin position="493"/>
        <end position="516"/>
    </location>
</feature>
<feature type="transmembrane region" description="Helical" evidence="7">
    <location>
        <begin position="103"/>
        <end position="126"/>
    </location>
</feature>
<feature type="transmembrane region" description="Helical" evidence="7">
    <location>
        <begin position="965"/>
        <end position="987"/>
    </location>
</feature>
<feature type="transmembrane region" description="Helical" evidence="7">
    <location>
        <begin position="73"/>
        <end position="96"/>
    </location>
</feature>
<feature type="compositionally biased region" description="Low complexity" evidence="6">
    <location>
        <begin position="1358"/>
        <end position="1368"/>
    </location>
</feature>
<dbReference type="InterPro" id="IPR036259">
    <property type="entry name" value="MFS_trans_sf"/>
</dbReference>
<feature type="transmembrane region" description="Helical" evidence="7">
    <location>
        <begin position="172"/>
        <end position="192"/>
    </location>
</feature>
<comment type="subcellular location">
    <subcellularLocation>
        <location evidence="1">Membrane</location>
        <topology evidence="1">Multi-pass membrane protein</topology>
    </subcellularLocation>
</comment>
<protein>
    <recommendedName>
        <fullName evidence="8">Major facilitator superfamily (MFS) profile domain-containing protein</fullName>
    </recommendedName>
</protein>
<feature type="transmembrane region" description="Helical" evidence="7">
    <location>
        <begin position="352"/>
        <end position="373"/>
    </location>
</feature>
<feature type="transmembrane region" description="Helical" evidence="7">
    <location>
        <begin position="578"/>
        <end position="599"/>
    </location>
</feature>
<feature type="region of interest" description="Disordered" evidence="6">
    <location>
        <begin position="1321"/>
        <end position="1368"/>
    </location>
</feature>
<feature type="transmembrane region" description="Helical" evidence="7">
    <location>
        <begin position="321"/>
        <end position="340"/>
    </location>
</feature>
<gene>
    <name evidence="9" type="ORF">FOL47_005704</name>
</gene>
<dbReference type="Gene3D" id="1.20.1250.20">
    <property type="entry name" value="MFS general substrate transporter like domains"/>
    <property type="match status" value="6"/>
</dbReference>
<dbReference type="CDD" id="cd17325">
    <property type="entry name" value="MFS_MdtG_SLC18_like"/>
    <property type="match status" value="2"/>
</dbReference>
<feature type="transmembrane region" description="Helical" evidence="7">
    <location>
        <begin position="868"/>
        <end position="888"/>
    </location>
</feature>
<feature type="transmembrane region" description="Helical" evidence="7">
    <location>
        <begin position="1237"/>
        <end position="1259"/>
    </location>
</feature>
<evidence type="ECO:0000256" key="5">
    <source>
        <dbReference type="ARBA" id="ARBA00023136"/>
    </source>
</evidence>
<evidence type="ECO:0000313" key="9">
    <source>
        <dbReference type="EMBL" id="KAF4663529.1"/>
    </source>
</evidence>
<evidence type="ECO:0000256" key="1">
    <source>
        <dbReference type="ARBA" id="ARBA00004141"/>
    </source>
</evidence>
<feature type="transmembrane region" description="Helical" evidence="7">
    <location>
        <begin position="1144"/>
        <end position="1163"/>
    </location>
</feature>
<feature type="domain" description="Major facilitator superfamily (MFS) profile" evidence="8">
    <location>
        <begin position="42"/>
        <end position="442"/>
    </location>
</feature>